<gene>
    <name evidence="5" type="ORF">BBD40_09920</name>
    <name evidence="4" type="ORF">BBD41_25615</name>
</gene>
<dbReference type="SUPFAM" id="SSF46894">
    <property type="entry name" value="C-terminal effector domain of the bipartite response regulators"/>
    <property type="match status" value="1"/>
</dbReference>
<dbReference type="InterPro" id="IPR036388">
    <property type="entry name" value="WH-like_DNA-bd_sf"/>
</dbReference>
<name>A0A1B2E6T8_9BACL</name>
<dbReference type="KEGG" id="pib:BBD41_25615"/>
<dbReference type="GO" id="GO:0003677">
    <property type="term" value="F:DNA binding"/>
    <property type="evidence" value="ECO:0007669"/>
    <property type="project" value="InterPro"/>
</dbReference>
<evidence type="ECO:0000259" key="3">
    <source>
        <dbReference type="Pfam" id="PF09860"/>
    </source>
</evidence>
<keyword evidence="1" id="KW-0805">Transcription regulation</keyword>
<dbReference type="InterPro" id="IPR016032">
    <property type="entry name" value="Sig_transdc_resp-reg_C-effctor"/>
</dbReference>
<accession>A0A1B2E6T8</accession>
<reference evidence="4" key="1">
    <citation type="submission" date="2016-08" db="EMBL/GenBank/DDBJ databases">
        <title>Complete Genome Seqeunce of Paenibacillus sp. nov. IHBB 9852 from high altitute lake of Indian trans-Himalayas.</title>
        <authorList>
            <person name="Kiran S."/>
            <person name="Swarnkar M.K."/>
            <person name="Rana A."/>
            <person name="Tewari R."/>
            <person name="Gulati A."/>
        </authorList>
    </citation>
    <scope>NUCLEOTIDE SEQUENCE [LARGE SCALE GENOMIC DNA]</scope>
    <source>
        <strain evidence="4">IHBB 9852</strain>
    </source>
</reference>
<keyword evidence="6" id="KW-1185">Reference proteome</keyword>
<evidence type="ECO:0000256" key="2">
    <source>
        <dbReference type="ARBA" id="ARBA00023163"/>
    </source>
</evidence>
<dbReference type="GO" id="GO:0006355">
    <property type="term" value="P:regulation of DNA-templated transcription"/>
    <property type="evidence" value="ECO:0007669"/>
    <property type="project" value="InterPro"/>
</dbReference>
<evidence type="ECO:0000313" key="6">
    <source>
        <dbReference type="Proteomes" id="UP000189059"/>
    </source>
</evidence>
<dbReference type="AlphaFoldDB" id="A0A1B2E6T8"/>
<dbReference type="OrthoDB" id="9789954at2"/>
<feature type="domain" description="DUF2087" evidence="3">
    <location>
        <begin position="182"/>
        <end position="249"/>
    </location>
</feature>
<dbReference type="Gene3D" id="1.10.10.10">
    <property type="entry name" value="Winged helix-like DNA-binding domain superfamily/Winged helix DNA-binding domain"/>
    <property type="match status" value="1"/>
</dbReference>
<keyword evidence="2" id="KW-0804">Transcription</keyword>
<organism evidence="4">
    <name type="scientific">Paenibacillus ihbetae</name>
    <dbReference type="NCBI Taxonomy" id="1870820"/>
    <lineage>
        <taxon>Bacteria</taxon>
        <taxon>Bacillati</taxon>
        <taxon>Bacillota</taxon>
        <taxon>Bacilli</taxon>
        <taxon>Bacillales</taxon>
        <taxon>Paenibacillaceae</taxon>
        <taxon>Paenibacillus</taxon>
    </lineage>
</organism>
<dbReference type="Proteomes" id="UP000189059">
    <property type="component" value="Unassembled WGS sequence"/>
</dbReference>
<protein>
    <submittedName>
        <fullName evidence="4">Transcriptional regulator</fullName>
    </submittedName>
</protein>
<dbReference type="InterPro" id="IPR018656">
    <property type="entry name" value="DUF2087"/>
</dbReference>
<sequence length="251" mass="29445">MDHTERFWNASIDELKRGYVEEKAGFLCLLCGKAIEKGIIYPDHDKLYEAERYMTVHIQREHGSVFQYLSGLDKKLTGLTEHQNRLLQLFYQGKSDKEVQQEMGIGSASTIRNHRFALKEKERQSKVLLTMMELLKEKDNHAPAIVEIPKQARMVDDRYNVTEEERQAILAKVFPSGTQGPLKTFKLREKQKYVVLREIATRFEPGRVYTENEVNDLIGRDNPDYVTIRRYLVEYGFIDRKDDGSEYWLMT</sequence>
<dbReference type="RefSeq" id="WP_077566942.1">
    <property type="nucleotide sequence ID" value="NZ_CP016809.1"/>
</dbReference>
<evidence type="ECO:0000256" key="1">
    <source>
        <dbReference type="ARBA" id="ARBA00023015"/>
    </source>
</evidence>
<dbReference type="EMBL" id="MRVI01000001">
    <property type="protein sequence ID" value="OOC62143.1"/>
    <property type="molecule type" value="Genomic_DNA"/>
</dbReference>
<reference evidence="5 6" key="2">
    <citation type="submission" date="2016-12" db="EMBL/GenBank/DDBJ databases">
        <title>Genome sequencing and description of Paenibacillus sp. nov. from high altitude lake in the Indian Trans- Himalayas.</title>
        <authorList>
            <person name="Kiran S."/>
            <person name="Swarnkar M.K."/>
            <person name="Rana A."/>
            <person name="Tewari R."/>
            <person name="Gulati A."/>
        </authorList>
    </citation>
    <scope>NUCLEOTIDE SEQUENCE [LARGE SCALE GENOMIC DNA]</scope>
    <source>
        <strain evidence="5 6">IHBB 9951</strain>
    </source>
</reference>
<evidence type="ECO:0000313" key="4">
    <source>
        <dbReference type="EMBL" id="ANY75683.1"/>
    </source>
</evidence>
<proteinExistence type="predicted"/>
<dbReference type="EMBL" id="CP016809">
    <property type="protein sequence ID" value="ANY75683.1"/>
    <property type="molecule type" value="Genomic_DNA"/>
</dbReference>
<dbReference type="Pfam" id="PF09860">
    <property type="entry name" value="DUF2087"/>
    <property type="match status" value="1"/>
</dbReference>
<evidence type="ECO:0000313" key="5">
    <source>
        <dbReference type="EMBL" id="OOC62143.1"/>
    </source>
</evidence>